<sequence>MVSKEPNHLPTVHSHSNGNPDKTPTAVTVRSVLLNRNSPDIESRLKRRRNRTQQPNGGSKLAERVDKRALAGGSGPWGHGKDNWSSDSIFEESATAPTYPWAYQTLLGPNASMFAHTAAANSVMQEYSHPNLTQSAEASLALCHADSQSQPGGSLG</sequence>
<dbReference type="PANTHER" id="PTHR28682">
    <property type="entry name" value="INHIBITORY SYNAPTIC FACTOR 2A-RELATED"/>
    <property type="match status" value="1"/>
</dbReference>
<dbReference type="Proteomes" id="UP000290572">
    <property type="component" value="Unassembled WGS sequence"/>
</dbReference>
<dbReference type="STRING" id="84645.A0A498LJ69"/>
<dbReference type="PANTHER" id="PTHR28682:SF6">
    <property type="entry name" value="MUCIN-5AC"/>
    <property type="match status" value="1"/>
</dbReference>
<evidence type="ECO:0000256" key="1">
    <source>
        <dbReference type="SAM" id="MobiDB-lite"/>
    </source>
</evidence>
<evidence type="ECO:0000313" key="4">
    <source>
        <dbReference type="Proteomes" id="UP000290572"/>
    </source>
</evidence>
<proteinExistence type="predicted"/>
<protein>
    <submittedName>
        <fullName evidence="2">Mucin-5AC-like isoform X3</fullName>
    </submittedName>
</protein>
<accession>A0A498LJ69</accession>
<organism evidence="2 4">
    <name type="scientific">Labeo rohita</name>
    <name type="common">Indian major carp</name>
    <name type="synonym">Cyprinus rohita</name>
    <dbReference type="NCBI Taxonomy" id="84645"/>
    <lineage>
        <taxon>Eukaryota</taxon>
        <taxon>Metazoa</taxon>
        <taxon>Chordata</taxon>
        <taxon>Craniata</taxon>
        <taxon>Vertebrata</taxon>
        <taxon>Euteleostomi</taxon>
        <taxon>Actinopterygii</taxon>
        <taxon>Neopterygii</taxon>
        <taxon>Teleostei</taxon>
        <taxon>Ostariophysi</taxon>
        <taxon>Cypriniformes</taxon>
        <taxon>Cyprinidae</taxon>
        <taxon>Labeoninae</taxon>
        <taxon>Labeonini</taxon>
        <taxon>Labeo</taxon>
    </lineage>
</organism>
<reference evidence="2 4" key="1">
    <citation type="submission" date="2018-03" db="EMBL/GenBank/DDBJ databases">
        <title>Draft genome sequence of Rohu Carp (Labeo rohita).</title>
        <authorList>
            <person name="Das P."/>
            <person name="Kushwaha B."/>
            <person name="Joshi C.G."/>
            <person name="Kumar D."/>
            <person name="Nagpure N.S."/>
            <person name="Sahoo L."/>
            <person name="Das S.P."/>
            <person name="Bit A."/>
            <person name="Patnaik S."/>
            <person name="Meher P.K."/>
            <person name="Jayasankar P."/>
            <person name="Koringa P.G."/>
            <person name="Patel N.V."/>
            <person name="Hinsu A.T."/>
            <person name="Kumar R."/>
            <person name="Pandey M."/>
            <person name="Agarwal S."/>
            <person name="Srivastava S."/>
            <person name="Singh M."/>
            <person name="Iquebal M.A."/>
            <person name="Jaiswal S."/>
            <person name="Angadi U.B."/>
            <person name="Kumar N."/>
            <person name="Raza M."/>
            <person name="Shah T.M."/>
            <person name="Rai A."/>
            <person name="Jena J.K."/>
        </authorList>
    </citation>
    <scope>NUCLEOTIDE SEQUENCE [LARGE SCALE GENOMIC DNA]</scope>
    <source>
        <strain evidence="2">DASCIFA01</strain>
        <tissue evidence="2">Testis</tissue>
    </source>
</reference>
<comment type="caution">
    <text evidence="2">The sequence shown here is derived from an EMBL/GenBank/DDBJ whole genome shotgun (WGS) entry which is preliminary data.</text>
</comment>
<gene>
    <name evidence="2" type="ORF">ROHU_011527</name>
    <name evidence="3" type="ORF">ROHU_016887</name>
</gene>
<dbReference type="EMBL" id="QBIY01011445">
    <property type="protein sequence ID" value="RXN31566.1"/>
    <property type="molecule type" value="Genomic_DNA"/>
</dbReference>
<dbReference type="EMBL" id="QBIY01013314">
    <property type="protein sequence ID" value="RXN08388.1"/>
    <property type="molecule type" value="Genomic_DNA"/>
</dbReference>
<dbReference type="AlphaFoldDB" id="A0A498LJ69"/>
<evidence type="ECO:0000313" key="3">
    <source>
        <dbReference type="EMBL" id="RXN31566.1"/>
    </source>
</evidence>
<evidence type="ECO:0000313" key="2">
    <source>
        <dbReference type="EMBL" id="RXN08388.1"/>
    </source>
</evidence>
<keyword evidence="4" id="KW-1185">Reference proteome</keyword>
<name>A0A498LJ69_LABRO</name>
<feature type="region of interest" description="Disordered" evidence="1">
    <location>
        <begin position="1"/>
        <end position="88"/>
    </location>
</feature>
<feature type="compositionally biased region" description="Polar residues" evidence="1">
    <location>
        <begin position="13"/>
        <end position="38"/>
    </location>
</feature>
<dbReference type="InterPro" id="IPR029337">
    <property type="entry name" value="INSYN2"/>
</dbReference>